<accession>A0A4R7D4C3</accession>
<comment type="pathway">
    <text evidence="2">Purine metabolism; 7-cyano-7-deazaguanine biosynthesis.</text>
</comment>
<dbReference type="InterPro" id="IPR038418">
    <property type="entry name" value="6-PTP_synth/QueD_sf"/>
</dbReference>
<dbReference type="GO" id="GO:0070497">
    <property type="term" value="F:6-carboxytetrahydropterin synthase activity"/>
    <property type="evidence" value="ECO:0007669"/>
    <property type="project" value="UniProtKB-EC"/>
</dbReference>
<comment type="cofactor">
    <cofactor evidence="1">
        <name>Zn(2+)</name>
        <dbReference type="ChEBI" id="CHEBI:29105"/>
    </cofactor>
</comment>
<evidence type="ECO:0000313" key="12">
    <source>
        <dbReference type="Proteomes" id="UP000294752"/>
    </source>
</evidence>
<comment type="caution">
    <text evidence="11">The sequence shown here is derived from an EMBL/GenBank/DDBJ whole genome shotgun (WGS) entry which is preliminary data.</text>
</comment>
<dbReference type="EMBL" id="SNZV01000003">
    <property type="protein sequence ID" value="TDS14515.1"/>
    <property type="molecule type" value="Genomic_DNA"/>
</dbReference>
<keyword evidence="7" id="KW-0862">Zinc</keyword>
<evidence type="ECO:0000256" key="4">
    <source>
        <dbReference type="ARBA" id="ARBA00012982"/>
    </source>
</evidence>
<evidence type="ECO:0000256" key="9">
    <source>
        <dbReference type="ARBA" id="ARBA00031449"/>
    </source>
</evidence>
<dbReference type="RefSeq" id="WP_133639581.1">
    <property type="nucleotide sequence ID" value="NZ_SNZV01000003.1"/>
</dbReference>
<dbReference type="Gene3D" id="3.30.479.10">
    <property type="entry name" value="6-pyruvoyl tetrahydropterin synthase/QueD"/>
    <property type="match status" value="1"/>
</dbReference>
<keyword evidence="6" id="KW-0479">Metal-binding</keyword>
<evidence type="ECO:0000256" key="1">
    <source>
        <dbReference type="ARBA" id="ARBA00001947"/>
    </source>
</evidence>
<organism evidence="11 12">
    <name type="scientific">Sphingobacterium paludis</name>
    <dbReference type="NCBI Taxonomy" id="1476465"/>
    <lineage>
        <taxon>Bacteria</taxon>
        <taxon>Pseudomonadati</taxon>
        <taxon>Bacteroidota</taxon>
        <taxon>Sphingobacteriia</taxon>
        <taxon>Sphingobacteriales</taxon>
        <taxon>Sphingobacteriaceae</taxon>
        <taxon>Sphingobacterium</taxon>
    </lineage>
</organism>
<protein>
    <recommendedName>
        <fullName evidence="5">6-carboxy-5,6,7,8-tetrahydropterin synthase</fullName>
        <ecNumber evidence="4">4.1.2.50</ecNumber>
    </recommendedName>
    <alternativeName>
        <fullName evidence="9">Queuosine biosynthesis protein QueD</fullName>
    </alternativeName>
</protein>
<reference evidence="11 12" key="1">
    <citation type="submission" date="2019-03" db="EMBL/GenBank/DDBJ databases">
        <title>Genomic Encyclopedia of Type Strains, Phase III (KMG-III): the genomes of soil and plant-associated and newly described type strains.</title>
        <authorList>
            <person name="Whitman W."/>
        </authorList>
    </citation>
    <scope>NUCLEOTIDE SEQUENCE [LARGE SCALE GENOMIC DNA]</scope>
    <source>
        <strain evidence="11 12">CGMCC 1.12801</strain>
    </source>
</reference>
<evidence type="ECO:0000256" key="2">
    <source>
        <dbReference type="ARBA" id="ARBA00005061"/>
    </source>
</evidence>
<evidence type="ECO:0000256" key="7">
    <source>
        <dbReference type="ARBA" id="ARBA00022833"/>
    </source>
</evidence>
<dbReference type="PANTHER" id="PTHR12589">
    <property type="entry name" value="PYRUVOYL TETRAHYDROBIOPTERIN SYNTHASE"/>
    <property type="match status" value="1"/>
</dbReference>
<dbReference type="PANTHER" id="PTHR12589:SF7">
    <property type="entry name" value="6-PYRUVOYL TETRAHYDROBIOPTERIN SYNTHASE"/>
    <property type="match status" value="1"/>
</dbReference>
<dbReference type="AlphaFoldDB" id="A0A4R7D4C3"/>
<evidence type="ECO:0000256" key="10">
    <source>
        <dbReference type="ARBA" id="ARBA00048807"/>
    </source>
</evidence>
<sequence>MIVAERYHDISCGHRVVGHEGKCRFLHGHNYRIHFTIAAEQLDEIGRVVDFSVIKSTLCAWLEEHFDHKFLIWEADELLPQLQAITEDSLVIVPFNPTAENIARYLVEEIGPQQLQAHAVTLLSCKVEETAKCSATFTRTS</sequence>
<evidence type="ECO:0000256" key="5">
    <source>
        <dbReference type="ARBA" id="ARBA00018141"/>
    </source>
</evidence>
<dbReference type="Proteomes" id="UP000294752">
    <property type="component" value="Unassembled WGS sequence"/>
</dbReference>
<keyword evidence="8" id="KW-0456">Lyase</keyword>
<proteinExistence type="inferred from homology"/>
<gene>
    <name evidence="11" type="ORF">B0I21_1038</name>
</gene>
<name>A0A4R7D4C3_9SPHI</name>
<dbReference type="InterPro" id="IPR007115">
    <property type="entry name" value="6-PTP_synth/QueD"/>
</dbReference>
<dbReference type="EC" id="4.1.2.50" evidence="4"/>
<evidence type="ECO:0000313" key="11">
    <source>
        <dbReference type="EMBL" id="TDS14515.1"/>
    </source>
</evidence>
<comment type="similarity">
    <text evidence="3">Belongs to the PTPS family. QueD subfamily.</text>
</comment>
<dbReference type="OrthoDB" id="9804698at2"/>
<evidence type="ECO:0000256" key="6">
    <source>
        <dbReference type="ARBA" id="ARBA00022723"/>
    </source>
</evidence>
<evidence type="ECO:0000256" key="3">
    <source>
        <dbReference type="ARBA" id="ARBA00008900"/>
    </source>
</evidence>
<dbReference type="UniPathway" id="UPA00391"/>
<dbReference type="SUPFAM" id="SSF55620">
    <property type="entry name" value="Tetrahydrobiopterin biosynthesis enzymes-like"/>
    <property type="match status" value="1"/>
</dbReference>
<comment type="catalytic activity">
    <reaction evidence="10">
        <text>7,8-dihydroneopterin 3'-triphosphate + H2O = 6-carboxy-5,6,7,8-tetrahydropterin + triphosphate + acetaldehyde + 2 H(+)</text>
        <dbReference type="Rhea" id="RHEA:27966"/>
        <dbReference type="ChEBI" id="CHEBI:15343"/>
        <dbReference type="ChEBI" id="CHEBI:15377"/>
        <dbReference type="ChEBI" id="CHEBI:15378"/>
        <dbReference type="ChEBI" id="CHEBI:18036"/>
        <dbReference type="ChEBI" id="CHEBI:58462"/>
        <dbReference type="ChEBI" id="CHEBI:61032"/>
        <dbReference type="EC" id="4.1.2.50"/>
    </reaction>
</comment>
<dbReference type="Pfam" id="PF01242">
    <property type="entry name" value="PTPS"/>
    <property type="match status" value="1"/>
</dbReference>
<keyword evidence="12" id="KW-1185">Reference proteome</keyword>
<evidence type="ECO:0000256" key="8">
    <source>
        <dbReference type="ARBA" id="ARBA00023239"/>
    </source>
</evidence>
<dbReference type="GO" id="GO:0046872">
    <property type="term" value="F:metal ion binding"/>
    <property type="evidence" value="ECO:0007669"/>
    <property type="project" value="UniProtKB-KW"/>
</dbReference>